<dbReference type="PRINTS" id="PR00958">
    <property type="entry name" value="HOMSERKINASE"/>
</dbReference>
<gene>
    <name evidence="13" type="primary">thrB</name>
    <name evidence="16" type="ORF">SAMN04488502_101233</name>
</gene>
<comment type="catalytic activity">
    <reaction evidence="11 13">
        <text>L-homoserine + ATP = O-phospho-L-homoserine + ADP + H(+)</text>
        <dbReference type="Rhea" id="RHEA:13985"/>
        <dbReference type="ChEBI" id="CHEBI:15378"/>
        <dbReference type="ChEBI" id="CHEBI:30616"/>
        <dbReference type="ChEBI" id="CHEBI:57476"/>
        <dbReference type="ChEBI" id="CHEBI:57590"/>
        <dbReference type="ChEBI" id="CHEBI:456216"/>
        <dbReference type="EC" id="2.7.1.39"/>
    </reaction>
</comment>
<dbReference type="EMBL" id="FNHB01000001">
    <property type="protein sequence ID" value="SDL57000.1"/>
    <property type="molecule type" value="Genomic_DNA"/>
</dbReference>
<comment type="subcellular location">
    <subcellularLocation>
        <location evidence="13">Cytoplasm</location>
    </subcellularLocation>
</comment>
<sequence>MPKTVKVCVPGTTANCGPGFDAVGIACTIYNELELTLNRSDKLNIEILGEGRGIIPSDEQNIVWQAVQAVLARTGKSYRGAHIKMTNNVPLARGLGSSAAAIVAGLVAANAAVGGPLSKQQLFELATEFEGHPDNVAPAIFGGITLSAVYQEKAHCLRFLPPGVLEMVVAIPAFNLSTKAARQVLPETVAYQDAVFNISRTALLIGALSQGAFGHLQCALEDRLHQPYREALIPGMRDVFQAANKQGAYGSAISGAGPCLIAFTQQNAAPIGEAMVAAFKANNIDATYVILHIDQAGARLIDA</sequence>
<dbReference type="Gene3D" id="3.30.230.10">
    <property type="match status" value="1"/>
</dbReference>
<dbReference type="PROSITE" id="PS00627">
    <property type="entry name" value="GHMP_KINASES_ATP"/>
    <property type="match status" value="1"/>
</dbReference>
<dbReference type="Pfam" id="PF08544">
    <property type="entry name" value="GHMP_kinases_C"/>
    <property type="match status" value="1"/>
</dbReference>
<protein>
    <recommendedName>
        <fullName evidence="4 13">Homoserine kinase</fullName>
        <shortName evidence="13">HK</shortName>
        <shortName evidence="13">HSK</shortName>
        <ecNumber evidence="3 13">2.7.1.39</ecNumber>
    </recommendedName>
</protein>
<dbReference type="InterPro" id="IPR036554">
    <property type="entry name" value="GHMP_kinase_C_sf"/>
</dbReference>
<dbReference type="InterPro" id="IPR020568">
    <property type="entry name" value="Ribosomal_Su5_D2-typ_SF"/>
</dbReference>
<evidence type="ECO:0000256" key="7">
    <source>
        <dbReference type="ARBA" id="ARBA00022697"/>
    </source>
</evidence>
<dbReference type="InterPro" id="IPR006203">
    <property type="entry name" value="GHMP_knse_ATP-bd_CS"/>
</dbReference>
<dbReference type="InterPro" id="IPR013750">
    <property type="entry name" value="GHMP_kinase_C_dom"/>
</dbReference>
<evidence type="ECO:0000256" key="4">
    <source>
        <dbReference type="ARBA" id="ARBA00017858"/>
    </source>
</evidence>
<feature type="binding site" evidence="13">
    <location>
        <begin position="90"/>
        <end position="100"/>
    </location>
    <ligand>
        <name>ATP</name>
        <dbReference type="ChEBI" id="CHEBI:30616"/>
    </ligand>
</feature>
<keyword evidence="5 13" id="KW-0028">Amino-acid biosynthesis</keyword>
<evidence type="ECO:0000313" key="17">
    <source>
        <dbReference type="Proteomes" id="UP000214880"/>
    </source>
</evidence>
<dbReference type="Proteomes" id="UP000214880">
    <property type="component" value="Unassembled WGS sequence"/>
</dbReference>
<keyword evidence="8 13" id="KW-0547">Nucleotide-binding</keyword>
<reference evidence="16 17" key="1">
    <citation type="submission" date="2016-10" db="EMBL/GenBank/DDBJ databases">
        <authorList>
            <person name="de Groot N.N."/>
        </authorList>
    </citation>
    <scope>NUCLEOTIDE SEQUENCE [LARGE SCALE GENOMIC DNA]</scope>
    <source>
        <strain evidence="16 17">DSM 1736</strain>
    </source>
</reference>
<keyword evidence="9 13" id="KW-0418">Kinase</keyword>
<dbReference type="SUPFAM" id="SSF55060">
    <property type="entry name" value="GHMP Kinase, C-terminal domain"/>
    <property type="match status" value="1"/>
</dbReference>
<dbReference type="PIRSF" id="PIRSF000676">
    <property type="entry name" value="Homoser_kin"/>
    <property type="match status" value="1"/>
</dbReference>
<dbReference type="Pfam" id="PF00288">
    <property type="entry name" value="GHMP_kinases_N"/>
    <property type="match status" value="1"/>
</dbReference>
<evidence type="ECO:0000256" key="9">
    <source>
        <dbReference type="ARBA" id="ARBA00022777"/>
    </source>
</evidence>
<comment type="function">
    <text evidence="12 13">Catalyzes the ATP-dependent phosphorylation of L-homoserine to L-homoserine phosphate.</text>
</comment>
<evidence type="ECO:0000256" key="8">
    <source>
        <dbReference type="ARBA" id="ARBA00022741"/>
    </source>
</evidence>
<evidence type="ECO:0000256" key="10">
    <source>
        <dbReference type="ARBA" id="ARBA00022840"/>
    </source>
</evidence>
<evidence type="ECO:0000256" key="13">
    <source>
        <dbReference type="HAMAP-Rule" id="MF_00384"/>
    </source>
</evidence>
<dbReference type="EC" id="2.7.1.39" evidence="3 13"/>
<keyword evidence="13" id="KW-0963">Cytoplasm</keyword>
<dbReference type="OrthoDB" id="9769912at2"/>
<accession>A0A1G9L4U7</accession>
<evidence type="ECO:0000259" key="14">
    <source>
        <dbReference type="Pfam" id="PF00288"/>
    </source>
</evidence>
<evidence type="ECO:0000256" key="3">
    <source>
        <dbReference type="ARBA" id="ARBA00012078"/>
    </source>
</evidence>
<evidence type="ECO:0000313" key="16">
    <source>
        <dbReference type="EMBL" id="SDL57000.1"/>
    </source>
</evidence>
<dbReference type="GO" id="GO:0009088">
    <property type="term" value="P:threonine biosynthetic process"/>
    <property type="evidence" value="ECO:0007669"/>
    <property type="project" value="UniProtKB-UniRule"/>
</dbReference>
<dbReference type="NCBIfam" id="TIGR00191">
    <property type="entry name" value="thrB"/>
    <property type="match status" value="1"/>
</dbReference>
<keyword evidence="6 13" id="KW-0808">Transferase</keyword>
<dbReference type="UniPathway" id="UPA00050">
    <property type="reaction ID" value="UER00064"/>
</dbReference>
<evidence type="ECO:0000256" key="5">
    <source>
        <dbReference type="ARBA" id="ARBA00022605"/>
    </source>
</evidence>
<comment type="pathway">
    <text evidence="1 13">Amino-acid biosynthesis; L-threonine biosynthesis; L-threonine from L-aspartate: step 4/5.</text>
</comment>
<dbReference type="InterPro" id="IPR014721">
    <property type="entry name" value="Ribsml_uS5_D2-typ_fold_subgr"/>
</dbReference>
<keyword evidence="10 13" id="KW-0067">ATP-binding</keyword>
<dbReference type="RefSeq" id="WP_092067460.1">
    <property type="nucleotide sequence ID" value="NZ_FNHB01000001.1"/>
</dbReference>
<dbReference type="InterPro" id="IPR000870">
    <property type="entry name" value="Homoserine_kinase"/>
</dbReference>
<organism evidence="16 17">
    <name type="scientific">Dendrosporobacter quercicolus</name>
    <dbReference type="NCBI Taxonomy" id="146817"/>
    <lineage>
        <taxon>Bacteria</taxon>
        <taxon>Bacillati</taxon>
        <taxon>Bacillota</taxon>
        <taxon>Negativicutes</taxon>
        <taxon>Selenomonadales</taxon>
        <taxon>Sporomusaceae</taxon>
        <taxon>Dendrosporobacter</taxon>
    </lineage>
</organism>
<keyword evidence="17" id="KW-1185">Reference proteome</keyword>
<dbReference type="PANTHER" id="PTHR20861:SF1">
    <property type="entry name" value="HOMOSERINE KINASE"/>
    <property type="match status" value="1"/>
</dbReference>
<dbReference type="GO" id="GO:0004413">
    <property type="term" value="F:homoserine kinase activity"/>
    <property type="evidence" value="ECO:0007669"/>
    <property type="project" value="UniProtKB-UniRule"/>
</dbReference>
<dbReference type="STRING" id="146817.SAMN04488502_101233"/>
<name>A0A1G9L4U7_9FIRM</name>
<feature type="domain" description="GHMP kinase N-terminal" evidence="14">
    <location>
        <begin position="61"/>
        <end position="143"/>
    </location>
</feature>
<dbReference type="SUPFAM" id="SSF54211">
    <property type="entry name" value="Ribosomal protein S5 domain 2-like"/>
    <property type="match status" value="1"/>
</dbReference>
<dbReference type="GO" id="GO:0005737">
    <property type="term" value="C:cytoplasm"/>
    <property type="evidence" value="ECO:0007669"/>
    <property type="project" value="UniProtKB-SubCell"/>
</dbReference>
<evidence type="ECO:0000256" key="1">
    <source>
        <dbReference type="ARBA" id="ARBA00005015"/>
    </source>
</evidence>
<dbReference type="NCBIfam" id="NF002288">
    <property type="entry name" value="PRK01212.1-4"/>
    <property type="match status" value="1"/>
</dbReference>
<dbReference type="AlphaFoldDB" id="A0A1G9L4U7"/>
<dbReference type="HAMAP" id="MF_00384">
    <property type="entry name" value="Homoser_kinase"/>
    <property type="match status" value="1"/>
</dbReference>
<dbReference type="InterPro" id="IPR006204">
    <property type="entry name" value="GHMP_kinase_N_dom"/>
</dbReference>
<evidence type="ECO:0000259" key="15">
    <source>
        <dbReference type="Pfam" id="PF08544"/>
    </source>
</evidence>
<feature type="domain" description="GHMP kinase C-terminal" evidence="15">
    <location>
        <begin position="212"/>
        <end position="280"/>
    </location>
</feature>
<evidence type="ECO:0000256" key="6">
    <source>
        <dbReference type="ARBA" id="ARBA00022679"/>
    </source>
</evidence>
<proteinExistence type="inferred from homology"/>
<evidence type="ECO:0000256" key="12">
    <source>
        <dbReference type="ARBA" id="ARBA00049954"/>
    </source>
</evidence>
<comment type="similarity">
    <text evidence="2 13">Belongs to the GHMP kinase family. Homoserine kinase subfamily.</text>
</comment>
<dbReference type="Gene3D" id="3.30.70.890">
    <property type="entry name" value="GHMP kinase, C-terminal domain"/>
    <property type="match status" value="1"/>
</dbReference>
<evidence type="ECO:0000256" key="11">
    <source>
        <dbReference type="ARBA" id="ARBA00049375"/>
    </source>
</evidence>
<keyword evidence="7 13" id="KW-0791">Threonine biosynthesis</keyword>
<dbReference type="PANTHER" id="PTHR20861">
    <property type="entry name" value="HOMOSERINE/4-DIPHOSPHOCYTIDYL-2-C-METHYL-D-ERYTHRITOL KINASE"/>
    <property type="match status" value="1"/>
</dbReference>
<evidence type="ECO:0000256" key="2">
    <source>
        <dbReference type="ARBA" id="ARBA00007370"/>
    </source>
</evidence>
<dbReference type="GO" id="GO:0005524">
    <property type="term" value="F:ATP binding"/>
    <property type="evidence" value="ECO:0007669"/>
    <property type="project" value="UniProtKB-UniRule"/>
</dbReference>